<dbReference type="EMBL" id="FRAC01000011">
    <property type="protein sequence ID" value="SHK39364.1"/>
    <property type="molecule type" value="Genomic_DNA"/>
</dbReference>
<dbReference type="Proteomes" id="UP000184386">
    <property type="component" value="Unassembled WGS sequence"/>
</dbReference>
<evidence type="ECO:0000313" key="1">
    <source>
        <dbReference type="EMBL" id="SHK39364.1"/>
    </source>
</evidence>
<dbReference type="CDD" id="cd02980">
    <property type="entry name" value="TRX_Fd_family"/>
    <property type="match status" value="1"/>
</dbReference>
<dbReference type="Pfam" id="PF01257">
    <property type="entry name" value="2Fe-2S_thioredx"/>
    <property type="match status" value="1"/>
</dbReference>
<dbReference type="RefSeq" id="WP_073276122.1">
    <property type="nucleotide sequence ID" value="NZ_FRAC01000011.1"/>
</dbReference>
<name>A0A1M6S3D4_9FIRM</name>
<dbReference type="SUPFAM" id="SSF52833">
    <property type="entry name" value="Thioredoxin-like"/>
    <property type="match status" value="1"/>
</dbReference>
<keyword evidence="2" id="KW-1185">Reference proteome</keyword>
<protein>
    <submittedName>
        <fullName evidence="1">Thioredoxin-like [2Fe-2S] ferredoxin</fullName>
    </submittedName>
</protein>
<dbReference type="AlphaFoldDB" id="A0A1M6S3D4"/>
<proteinExistence type="predicted"/>
<dbReference type="STRING" id="1121322.SAMN02745136_02396"/>
<gene>
    <name evidence="1" type="ORF">SAMN02745136_02396</name>
</gene>
<accession>A0A1M6S3D4</accession>
<sequence length="84" mass="9360">MIVTICIGSSCHLKGSREIVHTLESLIKEYKVEEQVQLTGSFCMGECVKGVCVKVDDKSYSLNPSNTKEFFMQEVLGGLEDECH</sequence>
<dbReference type="InterPro" id="IPR036249">
    <property type="entry name" value="Thioredoxin-like_sf"/>
</dbReference>
<organism evidence="1 2">
    <name type="scientific">Anaerocolumna jejuensis DSM 15929</name>
    <dbReference type="NCBI Taxonomy" id="1121322"/>
    <lineage>
        <taxon>Bacteria</taxon>
        <taxon>Bacillati</taxon>
        <taxon>Bacillota</taxon>
        <taxon>Clostridia</taxon>
        <taxon>Lachnospirales</taxon>
        <taxon>Lachnospiraceae</taxon>
        <taxon>Anaerocolumna</taxon>
    </lineage>
</organism>
<dbReference type="OrthoDB" id="9807975at2"/>
<evidence type="ECO:0000313" key="2">
    <source>
        <dbReference type="Proteomes" id="UP000184386"/>
    </source>
</evidence>
<reference evidence="1 2" key="1">
    <citation type="submission" date="2016-11" db="EMBL/GenBank/DDBJ databases">
        <authorList>
            <person name="Jaros S."/>
            <person name="Januszkiewicz K."/>
            <person name="Wedrychowicz H."/>
        </authorList>
    </citation>
    <scope>NUCLEOTIDE SEQUENCE [LARGE SCALE GENOMIC DNA]</scope>
    <source>
        <strain evidence="1 2">DSM 15929</strain>
    </source>
</reference>
<dbReference type="Gene3D" id="3.40.30.10">
    <property type="entry name" value="Glutaredoxin"/>
    <property type="match status" value="1"/>
</dbReference>